<accession>A0ABR1NZB9</accession>
<dbReference type="Proteomes" id="UP001430848">
    <property type="component" value="Unassembled WGS sequence"/>
</dbReference>
<evidence type="ECO:0000313" key="2">
    <source>
        <dbReference type="Proteomes" id="UP001430848"/>
    </source>
</evidence>
<proteinExistence type="predicted"/>
<gene>
    <name evidence="1" type="ORF">SLS63_009558</name>
</gene>
<evidence type="ECO:0000313" key="1">
    <source>
        <dbReference type="EMBL" id="KAK7721444.1"/>
    </source>
</evidence>
<name>A0ABR1NZB9_DIAER</name>
<comment type="caution">
    <text evidence="1">The sequence shown here is derived from an EMBL/GenBank/DDBJ whole genome shotgun (WGS) entry which is preliminary data.</text>
</comment>
<sequence length="114" mass="13624">MRITDDQEEQLSREEKLSSPDDLRWFQIWDMIFPDVDRPSSTIYTGEREMGVSSFRQFWMQSGEEIVAAFLEKQECQSYKIQNEERKLQEIYDLVVEKVVDRIYVDFSDLTGKP</sequence>
<keyword evidence="2" id="KW-1185">Reference proteome</keyword>
<protein>
    <submittedName>
        <fullName evidence="1">Uncharacterized protein</fullName>
    </submittedName>
</protein>
<organism evidence="1 2">
    <name type="scientific">Diaporthe eres</name>
    <name type="common">Phomopsis oblonga</name>
    <dbReference type="NCBI Taxonomy" id="83184"/>
    <lineage>
        <taxon>Eukaryota</taxon>
        <taxon>Fungi</taxon>
        <taxon>Dikarya</taxon>
        <taxon>Ascomycota</taxon>
        <taxon>Pezizomycotina</taxon>
        <taxon>Sordariomycetes</taxon>
        <taxon>Sordariomycetidae</taxon>
        <taxon>Diaporthales</taxon>
        <taxon>Diaporthaceae</taxon>
        <taxon>Diaporthe</taxon>
        <taxon>Diaporthe eres species complex</taxon>
    </lineage>
</organism>
<dbReference type="EMBL" id="JAKNSF020000071">
    <property type="protein sequence ID" value="KAK7721444.1"/>
    <property type="molecule type" value="Genomic_DNA"/>
</dbReference>
<reference evidence="1 2" key="1">
    <citation type="submission" date="2024-02" db="EMBL/GenBank/DDBJ databases">
        <title>De novo assembly and annotation of 12 fungi associated with fruit tree decline syndrome in Ontario, Canada.</title>
        <authorList>
            <person name="Sulman M."/>
            <person name="Ellouze W."/>
            <person name="Ilyukhin E."/>
        </authorList>
    </citation>
    <scope>NUCLEOTIDE SEQUENCE [LARGE SCALE GENOMIC DNA]</scope>
    <source>
        <strain evidence="1 2">M169</strain>
    </source>
</reference>